<dbReference type="CDD" id="cd00488">
    <property type="entry name" value="PCD_DCoH"/>
    <property type="match status" value="1"/>
</dbReference>
<dbReference type="PANTHER" id="PTHR12599">
    <property type="entry name" value="PTERIN-4-ALPHA-CARBINOLAMINE DEHYDRATASE"/>
    <property type="match status" value="1"/>
</dbReference>
<accession>A0ABS4JAN7</accession>
<organism evidence="5 6">
    <name type="scientific">Paenibacillus eucommiae</name>
    <dbReference type="NCBI Taxonomy" id="1355755"/>
    <lineage>
        <taxon>Bacteria</taxon>
        <taxon>Bacillati</taxon>
        <taxon>Bacillota</taxon>
        <taxon>Bacilli</taxon>
        <taxon>Bacillales</taxon>
        <taxon>Paenibacillaceae</taxon>
        <taxon>Paenibacillus</taxon>
    </lineage>
</organism>
<dbReference type="Pfam" id="PF01329">
    <property type="entry name" value="Pterin_4a"/>
    <property type="match status" value="1"/>
</dbReference>
<dbReference type="EC" id="4.2.1.96" evidence="3"/>
<sequence>MCKLSDEQIIVFSSKLPTWKFENNALTKTFQQNDFKASIVLVNAIAGLAEEANHHPDIRIQYNKVTVTLTTHDSGGVTGKDFLLAQQIDAI</sequence>
<dbReference type="RefSeq" id="WP_209979756.1">
    <property type="nucleotide sequence ID" value="NZ_JAGGLB010000060.1"/>
</dbReference>
<evidence type="ECO:0000313" key="5">
    <source>
        <dbReference type="EMBL" id="MBP1996906.1"/>
    </source>
</evidence>
<keyword evidence="4 5" id="KW-0456">Lyase</keyword>
<dbReference type="Proteomes" id="UP001519287">
    <property type="component" value="Unassembled WGS sequence"/>
</dbReference>
<dbReference type="InterPro" id="IPR001533">
    <property type="entry name" value="Pterin_deHydtase"/>
</dbReference>
<dbReference type="Gene3D" id="3.30.1360.20">
    <property type="entry name" value="Transcriptional coactivator/pterin dehydratase"/>
    <property type="match status" value="1"/>
</dbReference>
<name>A0ABS4JAN7_9BACL</name>
<dbReference type="NCBIfam" id="NF002017">
    <property type="entry name" value="PRK00823.1-2"/>
    <property type="match status" value="1"/>
</dbReference>
<evidence type="ECO:0000256" key="1">
    <source>
        <dbReference type="ARBA" id="ARBA00001554"/>
    </source>
</evidence>
<comment type="catalytic activity">
    <reaction evidence="1">
        <text>(4aS,6R)-4a-hydroxy-L-erythro-5,6,7,8-tetrahydrobiopterin = (6R)-L-erythro-6,7-dihydrobiopterin + H2O</text>
        <dbReference type="Rhea" id="RHEA:11920"/>
        <dbReference type="ChEBI" id="CHEBI:15377"/>
        <dbReference type="ChEBI" id="CHEBI:15642"/>
        <dbReference type="ChEBI" id="CHEBI:43120"/>
        <dbReference type="EC" id="4.2.1.96"/>
    </reaction>
</comment>
<dbReference type="PANTHER" id="PTHR12599:SF0">
    <property type="entry name" value="PTERIN-4-ALPHA-CARBINOLAMINE DEHYDRATASE"/>
    <property type="match status" value="1"/>
</dbReference>
<reference evidence="5 6" key="1">
    <citation type="submission" date="2021-03" db="EMBL/GenBank/DDBJ databases">
        <title>Genomic Encyclopedia of Type Strains, Phase IV (KMG-IV): sequencing the most valuable type-strain genomes for metagenomic binning, comparative biology and taxonomic classification.</title>
        <authorList>
            <person name="Goeker M."/>
        </authorList>
    </citation>
    <scope>NUCLEOTIDE SEQUENCE [LARGE SCALE GENOMIC DNA]</scope>
    <source>
        <strain evidence="5 6">DSM 26048</strain>
    </source>
</reference>
<dbReference type="InterPro" id="IPR036428">
    <property type="entry name" value="PCD_sf"/>
</dbReference>
<protein>
    <recommendedName>
        <fullName evidence="3">4a-hydroxytetrahydrobiopterin dehydratase</fullName>
        <ecNumber evidence="3">4.2.1.96</ecNumber>
    </recommendedName>
</protein>
<gene>
    <name evidence="5" type="ORF">J2Z66_008584</name>
</gene>
<evidence type="ECO:0000256" key="3">
    <source>
        <dbReference type="ARBA" id="ARBA00013252"/>
    </source>
</evidence>
<comment type="caution">
    <text evidence="5">The sequence shown here is derived from an EMBL/GenBank/DDBJ whole genome shotgun (WGS) entry which is preliminary data.</text>
</comment>
<dbReference type="GO" id="GO:0008124">
    <property type="term" value="F:4-alpha-hydroxytetrahydrobiopterin dehydratase activity"/>
    <property type="evidence" value="ECO:0007669"/>
    <property type="project" value="UniProtKB-EC"/>
</dbReference>
<evidence type="ECO:0000313" key="6">
    <source>
        <dbReference type="Proteomes" id="UP001519287"/>
    </source>
</evidence>
<proteinExistence type="inferred from homology"/>
<evidence type="ECO:0000256" key="4">
    <source>
        <dbReference type="ARBA" id="ARBA00023239"/>
    </source>
</evidence>
<comment type="similarity">
    <text evidence="2">Belongs to the pterin-4-alpha-carbinolamine dehydratase family.</text>
</comment>
<keyword evidence="6" id="KW-1185">Reference proteome</keyword>
<dbReference type="EMBL" id="JAGGLB010000060">
    <property type="protein sequence ID" value="MBP1996906.1"/>
    <property type="molecule type" value="Genomic_DNA"/>
</dbReference>
<dbReference type="SUPFAM" id="SSF55248">
    <property type="entry name" value="PCD-like"/>
    <property type="match status" value="1"/>
</dbReference>
<evidence type="ECO:0000256" key="2">
    <source>
        <dbReference type="ARBA" id="ARBA00006472"/>
    </source>
</evidence>